<evidence type="ECO:0000256" key="1">
    <source>
        <dbReference type="SAM" id="Coils"/>
    </source>
</evidence>
<dbReference type="EMBL" id="GG662495">
    <property type="protein sequence ID" value="EAS03257.3"/>
    <property type="molecule type" value="Genomic_DNA"/>
</dbReference>
<feature type="coiled-coil region" evidence="1">
    <location>
        <begin position="274"/>
        <end position="319"/>
    </location>
</feature>
<dbReference type="eggNOG" id="KOG1545">
    <property type="taxonomic scope" value="Eukaryota"/>
</dbReference>
<dbReference type="InParanoid" id="I7MA24"/>
<feature type="compositionally biased region" description="Acidic residues" evidence="2">
    <location>
        <begin position="115"/>
        <end position="133"/>
    </location>
</feature>
<feature type="compositionally biased region" description="Polar residues" evidence="2">
    <location>
        <begin position="97"/>
        <end position="114"/>
    </location>
</feature>
<evidence type="ECO:0000313" key="3">
    <source>
        <dbReference type="EMBL" id="EAS03257.3"/>
    </source>
</evidence>
<reference evidence="4" key="1">
    <citation type="journal article" date="2006" name="PLoS Biol.">
        <title>Macronuclear genome sequence of the ciliate Tetrahymena thermophila, a model eukaryote.</title>
        <authorList>
            <person name="Eisen J.A."/>
            <person name="Coyne R.S."/>
            <person name="Wu M."/>
            <person name="Wu D."/>
            <person name="Thiagarajan M."/>
            <person name="Wortman J.R."/>
            <person name="Badger J.H."/>
            <person name="Ren Q."/>
            <person name="Amedeo P."/>
            <person name="Jones K.M."/>
            <person name="Tallon L.J."/>
            <person name="Delcher A.L."/>
            <person name="Salzberg S.L."/>
            <person name="Silva J.C."/>
            <person name="Haas B.J."/>
            <person name="Majoros W.H."/>
            <person name="Farzad M."/>
            <person name="Carlton J.M."/>
            <person name="Smith R.K. Jr."/>
            <person name="Garg J."/>
            <person name="Pearlman R.E."/>
            <person name="Karrer K.M."/>
            <person name="Sun L."/>
            <person name="Manning G."/>
            <person name="Elde N.C."/>
            <person name="Turkewitz A.P."/>
            <person name="Asai D.J."/>
            <person name="Wilkes D.E."/>
            <person name="Wang Y."/>
            <person name="Cai H."/>
            <person name="Collins K."/>
            <person name="Stewart B.A."/>
            <person name="Lee S.R."/>
            <person name="Wilamowska K."/>
            <person name="Weinberg Z."/>
            <person name="Ruzzo W.L."/>
            <person name="Wloga D."/>
            <person name="Gaertig J."/>
            <person name="Frankel J."/>
            <person name="Tsao C.-C."/>
            <person name="Gorovsky M.A."/>
            <person name="Keeling P.J."/>
            <person name="Waller R.F."/>
            <person name="Patron N.J."/>
            <person name="Cherry J.M."/>
            <person name="Stover N.A."/>
            <person name="Krieger C.J."/>
            <person name="del Toro C."/>
            <person name="Ryder H.F."/>
            <person name="Williamson S.C."/>
            <person name="Barbeau R.A."/>
            <person name="Hamilton E.P."/>
            <person name="Orias E."/>
        </authorList>
    </citation>
    <scope>NUCLEOTIDE SEQUENCE [LARGE SCALE GENOMIC DNA]</scope>
    <source>
        <strain evidence="4">SB210</strain>
    </source>
</reference>
<feature type="region of interest" description="Disordered" evidence="2">
    <location>
        <begin position="84"/>
        <end position="137"/>
    </location>
</feature>
<feature type="compositionally biased region" description="Polar residues" evidence="2">
    <location>
        <begin position="477"/>
        <end position="490"/>
    </location>
</feature>
<dbReference type="KEGG" id="tet:TTHERM_00535930"/>
<proteinExistence type="predicted"/>
<dbReference type="AlphaFoldDB" id="I7MA24"/>
<keyword evidence="4" id="KW-1185">Reference proteome</keyword>
<dbReference type="RefSeq" id="XP_001023502.3">
    <property type="nucleotide sequence ID" value="XM_001023502.3"/>
</dbReference>
<organism evidence="3 4">
    <name type="scientific">Tetrahymena thermophila (strain SB210)</name>
    <dbReference type="NCBI Taxonomy" id="312017"/>
    <lineage>
        <taxon>Eukaryota</taxon>
        <taxon>Sar</taxon>
        <taxon>Alveolata</taxon>
        <taxon>Ciliophora</taxon>
        <taxon>Intramacronucleata</taxon>
        <taxon>Oligohymenophorea</taxon>
        <taxon>Hymenostomatida</taxon>
        <taxon>Tetrahymenina</taxon>
        <taxon>Tetrahymenidae</taxon>
        <taxon>Tetrahymena</taxon>
    </lineage>
</organism>
<sequence length="796" mass="93935">MQKRLKNISKTNKLVREMSSRSSKMCYLITKDLVGLYFQVVLNEQKEIQKRMENLNMSDGKQNWKQLQKFFGISKIKMENIKVKKSVRSPSKKDRIFSSSSTLNKLQTQNSNEQNLEDNSIEDNQQENGANEDLENKIKNKFVRNNLKKLKTLLVSNPNVEFSHRKSTRILQPNETHINSNYQTFHPKGFLKTLKTQKSEEINDFNFQQKQQQIVQNIEELKQYPSKMQKNYAMNFQHENSGAQRKASYKNNLQNFNQFNNKQQQPKGDDIENLPDLQNQLEFLNEILMDLVSEESVILDEKQHQIDEYNETCAEAEVDDDNAQLFEIEKIDRTNKRQQKIMFENFLEKYDKNKLDLNRNNPIQRAKSQVRSKTVIQEVTESNNDSSEFNRRGKDILNITLNSKGDSSYRIDLVDEEQTKQNKIPLSGSRLLIGEQKSNSLQNSIDLDQIYMESSQRLKNAHNENKSQQSAKFRCYKNQNQNSRNQSFENLSDRKKTQIKHESYQNLFENRYSPGQRMTIINKKKPQGLTRAKTMFVKNDNISKNCIQECSSDEEDELNNSDMQNKDQIQDNQQQIFRNHYNKRYFKSNSFNNLVQNRNYKKHQSFNQNNYGEIESEQRSNQQQQSGRIPQQIEDSLKLDDIQCLNEQNDEKKREEIYTTNKICKESQKSSIQNINLNNKNQEINNKQSDFNVNFKYFENKNLKNEQDLSIANKSFPQDNHNQNNQKQNIASDQFLTSGDEYSTNKNSIFAESDELDNNHLKLQKLKYDFENNILVRQLSKQQSNKQIVNKQISQK</sequence>
<dbReference type="Proteomes" id="UP000009168">
    <property type="component" value="Unassembled WGS sequence"/>
</dbReference>
<evidence type="ECO:0000313" key="4">
    <source>
        <dbReference type="Proteomes" id="UP000009168"/>
    </source>
</evidence>
<keyword evidence="1" id="KW-0175">Coiled coil</keyword>
<feature type="region of interest" description="Disordered" evidence="2">
    <location>
        <begin position="477"/>
        <end position="496"/>
    </location>
</feature>
<name>I7MA24_TETTS</name>
<evidence type="ECO:0000256" key="2">
    <source>
        <dbReference type="SAM" id="MobiDB-lite"/>
    </source>
</evidence>
<accession>I7MA24</accession>
<dbReference type="GeneID" id="7826599"/>
<gene>
    <name evidence="3" type="ORF">TTHERM_00535930</name>
</gene>
<protein>
    <submittedName>
        <fullName evidence="3">Uncharacterized protein</fullName>
    </submittedName>
</protein>